<dbReference type="GeneID" id="100900359"/>
<evidence type="ECO:0000313" key="6">
    <source>
        <dbReference type="RefSeq" id="XP_003746431.1"/>
    </source>
</evidence>
<dbReference type="KEGG" id="goe:100900359"/>
<evidence type="ECO:0000259" key="4">
    <source>
        <dbReference type="Pfam" id="PF15247"/>
    </source>
</evidence>
<dbReference type="GO" id="GO:0003729">
    <property type="term" value="F:mRNA binding"/>
    <property type="evidence" value="ECO:0007669"/>
    <property type="project" value="InterPro"/>
</dbReference>
<dbReference type="Pfam" id="PF15247">
    <property type="entry name" value="SLBP_RNA_bind"/>
    <property type="match status" value="1"/>
</dbReference>
<dbReference type="RefSeq" id="XP_003746431.1">
    <property type="nucleotide sequence ID" value="XM_003746383.1"/>
</dbReference>
<dbReference type="CTD" id="7884"/>
<evidence type="ECO:0000256" key="1">
    <source>
        <dbReference type="ARBA" id="ARBA00006151"/>
    </source>
</evidence>
<dbReference type="GO" id="GO:0071204">
    <property type="term" value="C:histone pre-mRNA 3'end processing complex"/>
    <property type="evidence" value="ECO:0007669"/>
    <property type="project" value="TreeGrafter"/>
</dbReference>
<evidence type="ECO:0000256" key="3">
    <source>
        <dbReference type="SAM" id="MobiDB-lite"/>
    </source>
</evidence>
<feature type="domain" description="Histone RNA hairpin-binding protein RNA-binding" evidence="4">
    <location>
        <begin position="89"/>
        <end position="157"/>
    </location>
</feature>
<evidence type="ECO:0000256" key="2">
    <source>
        <dbReference type="ARBA" id="ARBA00022884"/>
    </source>
</evidence>
<comment type="similarity">
    <text evidence="1">Belongs to the SLBP family.</text>
</comment>
<gene>
    <name evidence="6" type="primary">LOC100900359</name>
</gene>
<dbReference type="GO" id="GO:0007076">
    <property type="term" value="P:mitotic chromosome condensation"/>
    <property type="evidence" value="ECO:0007669"/>
    <property type="project" value="UniProtKB-ARBA"/>
</dbReference>
<feature type="compositionally biased region" description="Polar residues" evidence="3">
    <location>
        <begin position="58"/>
        <end position="67"/>
    </location>
</feature>
<dbReference type="FunFam" id="1.10.8.1120:FF:000001">
    <property type="entry name" value="Histone RNA hairpin-binding protein-like"/>
    <property type="match status" value="1"/>
</dbReference>
<feature type="region of interest" description="Disordered" evidence="3">
    <location>
        <begin position="1"/>
        <end position="91"/>
    </location>
</feature>
<dbReference type="InterPro" id="IPR029344">
    <property type="entry name" value="SLBP_RNA_bind"/>
</dbReference>
<proteinExistence type="inferred from homology"/>
<feature type="compositionally biased region" description="Basic and acidic residues" evidence="3">
    <location>
        <begin position="19"/>
        <end position="53"/>
    </location>
</feature>
<name>A0AAJ6VZ30_9ACAR</name>
<evidence type="ECO:0000313" key="5">
    <source>
        <dbReference type="Proteomes" id="UP000694867"/>
    </source>
</evidence>
<dbReference type="Gene3D" id="1.10.8.1120">
    <property type="entry name" value="Histone RNA hairpin-binding protein RNA-binding domain"/>
    <property type="match status" value="1"/>
</dbReference>
<dbReference type="PANTHER" id="PTHR17408:SF0">
    <property type="entry name" value="HISTONE RNA HAIRPIN-BINDING PROTEIN"/>
    <property type="match status" value="1"/>
</dbReference>
<keyword evidence="2" id="KW-0694">RNA-binding</keyword>
<dbReference type="PANTHER" id="PTHR17408">
    <property type="entry name" value="HISTONE RNA HAIRPIN-BINDING PROTEIN"/>
    <property type="match status" value="1"/>
</dbReference>
<feature type="compositionally biased region" description="Polar residues" evidence="3">
    <location>
        <begin position="1"/>
        <end position="11"/>
    </location>
</feature>
<accession>A0AAJ6VZ30</accession>
<dbReference type="InterPro" id="IPR038294">
    <property type="entry name" value="SLBP_RNA_bind_sf"/>
</dbReference>
<organism evidence="5 6">
    <name type="scientific">Galendromus occidentalis</name>
    <name type="common">western predatory mite</name>
    <dbReference type="NCBI Taxonomy" id="34638"/>
    <lineage>
        <taxon>Eukaryota</taxon>
        <taxon>Metazoa</taxon>
        <taxon>Ecdysozoa</taxon>
        <taxon>Arthropoda</taxon>
        <taxon>Chelicerata</taxon>
        <taxon>Arachnida</taxon>
        <taxon>Acari</taxon>
        <taxon>Parasitiformes</taxon>
        <taxon>Mesostigmata</taxon>
        <taxon>Gamasina</taxon>
        <taxon>Phytoseioidea</taxon>
        <taxon>Phytoseiidae</taxon>
        <taxon>Typhlodrominae</taxon>
        <taxon>Galendromus</taxon>
    </lineage>
</organism>
<dbReference type="GO" id="GO:0005737">
    <property type="term" value="C:cytoplasm"/>
    <property type="evidence" value="ECO:0007669"/>
    <property type="project" value="TreeGrafter"/>
</dbReference>
<dbReference type="Proteomes" id="UP000694867">
    <property type="component" value="Unplaced"/>
</dbReference>
<reference evidence="6" key="1">
    <citation type="submission" date="2025-08" db="UniProtKB">
        <authorList>
            <consortium name="RefSeq"/>
        </authorList>
    </citation>
    <scope>IDENTIFICATION</scope>
</reference>
<dbReference type="GO" id="GO:0071207">
    <property type="term" value="F:histone pre-mRNA stem-loop binding"/>
    <property type="evidence" value="ECO:0007669"/>
    <property type="project" value="TreeGrafter"/>
</dbReference>
<dbReference type="GO" id="GO:0006398">
    <property type="term" value="P:mRNA 3'-end processing by stem-loop binding and cleavage"/>
    <property type="evidence" value="ECO:0007669"/>
    <property type="project" value="TreeGrafter"/>
</dbReference>
<dbReference type="InterPro" id="IPR026502">
    <property type="entry name" value="SLBP1/SLBP2"/>
</dbReference>
<dbReference type="AlphaFoldDB" id="A0AAJ6VZ30"/>
<dbReference type="GO" id="GO:0051028">
    <property type="term" value="P:mRNA transport"/>
    <property type="evidence" value="ECO:0007669"/>
    <property type="project" value="TreeGrafter"/>
</dbReference>
<feature type="compositionally biased region" description="Basic and acidic residues" evidence="3">
    <location>
        <begin position="69"/>
        <end position="91"/>
    </location>
</feature>
<keyword evidence="5" id="KW-1185">Reference proteome</keyword>
<protein>
    <submittedName>
        <fullName evidence="6">Histone RNA hairpin-binding protein</fullName>
    </submittedName>
</protein>
<sequence length="158" mass="18751">MAQHNETNSPIAKSRRPGPKSEEKPRLELDGDFEEPSHKEFWEAKERVEKEVDWASIMENNSRTPQKSGDLKRKREGATKAGREDRLETDPEVLARRQKQINFGKSTEGYKRYIELVARDKRTSCHPQTPQKELKYSRRSWDMQVKLWRRALHVYDEQ</sequence>